<keyword evidence="7" id="KW-0808">Transferase</keyword>
<dbReference type="Gene3D" id="1.10.10.10">
    <property type="entry name" value="Winged helix-like DNA-binding domain superfamily/Winged helix DNA-binding domain"/>
    <property type="match status" value="1"/>
</dbReference>
<proteinExistence type="inferred from homology"/>
<evidence type="ECO:0000256" key="5">
    <source>
        <dbReference type="ARBA" id="ARBA00023163"/>
    </source>
</evidence>
<dbReference type="CDD" id="cd07377">
    <property type="entry name" value="WHTH_GntR"/>
    <property type="match status" value="1"/>
</dbReference>
<keyword evidence="5" id="KW-0804">Transcription</keyword>
<keyword evidence="4" id="KW-0238">DNA-binding</keyword>
<dbReference type="InterPro" id="IPR004839">
    <property type="entry name" value="Aminotransferase_I/II_large"/>
</dbReference>
<dbReference type="Proteomes" id="UP000708298">
    <property type="component" value="Unassembled WGS sequence"/>
</dbReference>
<dbReference type="EMBL" id="JAESVB010000004">
    <property type="protein sequence ID" value="MCB8875868.1"/>
    <property type="molecule type" value="Genomic_DNA"/>
</dbReference>
<comment type="caution">
    <text evidence="7">The sequence shown here is derived from an EMBL/GenBank/DDBJ whole genome shotgun (WGS) entry which is preliminary data.</text>
</comment>
<dbReference type="Pfam" id="PF00155">
    <property type="entry name" value="Aminotran_1_2"/>
    <property type="match status" value="1"/>
</dbReference>
<dbReference type="InterPro" id="IPR051446">
    <property type="entry name" value="HTH_trans_reg/aminotransferase"/>
</dbReference>
<organism evidence="7 8">
    <name type="scientific">Acidisoma silvae</name>
    <dbReference type="NCBI Taxonomy" id="2802396"/>
    <lineage>
        <taxon>Bacteria</taxon>
        <taxon>Pseudomonadati</taxon>
        <taxon>Pseudomonadota</taxon>
        <taxon>Alphaproteobacteria</taxon>
        <taxon>Acetobacterales</taxon>
        <taxon>Acidocellaceae</taxon>
        <taxon>Acidisoma</taxon>
    </lineage>
</organism>
<evidence type="ECO:0000313" key="7">
    <source>
        <dbReference type="EMBL" id="MCB8875868.1"/>
    </source>
</evidence>
<dbReference type="Pfam" id="PF00392">
    <property type="entry name" value="GntR"/>
    <property type="match status" value="1"/>
</dbReference>
<reference evidence="7" key="1">
    <citation type="journal article" date="2021" name="Microorganisms">
        <title>Acidisoma silvae sp. nov. and Acidisomacellulosilytica sp. nov., Two Acidophilic Bacteria Isolated from Decaying Wood, Hydrolyzing Cellulose and Producing Poly-3-hydroxybutyrate.</title>
        <authorList>
            <person name="Mieszkin S."/>
            <person name="Pouder E."/>
            <person name="Uroz S."/>
            <person name="Simon-Colin C."/>
            <person name="Alain K."/>
        </authorList>
    </citation>
    <scope>NUCLEOTIDE SEQUENCE</scope>
    <source>
        <strain evidence="7">HW T2.11</strain>
    </source>
</reference>
<dbReference type="InterPro" id="IPR000524">
    <property type="entry name" value="Tscrpt_reg_HTH_GntR"/>
</dbReference>
<sequence>MAAIRVRLANRSLASGDRLPSIRGLAASMGVSPSTIAEAYDRLAAEGVIRSQRGSGFYVARRAAAPLVLADAEPRRDRAVDPFWVSRQSLDADPRITRPGCGWLPADWMPTAALRRALRGLARGADDLLTDYGNTRGTLALRRLLLAGFAEEGIVCTIDQVLLTTSGTQALDLVCRLLLRPGDIVLVDDPCYFNFRALLRAHQVTVIGLPYTQTGPDLAAFETALGQHRPRLYITNSALHNPTGATPTLQTVHRLLTLAKTHDLTIIEDDIFADFEPEPSPRLAGLDGFDRVIRIGSFSKTISASLRCGYIAARRDWIEDLIDLQIATNFSGPSPVVAEVVARVLTDGGYRKHKQALHLRLAHARQETAERLRALGVEPWAMPRGGFTLWCRLPDGLDSTAVAKAAMAEDVVLAPGNVFSTSQTAGAFMRFNVAQCADPHVWAVLRRALATAQQKTVQQEHAS</sequence>
<accession>A0A964DZP6</accession>
<evidence type="ECO:0000313" key="8">
    <source>
        <dbReference type="Proteomes" id="UP000708298"/>
    </source>
</evidence>
<dbReference type="GO" id="GO:0003700">
    <property type="term" value="F:DNA-binding transcription factor activity"/>
    <property type="evidence" value="ECO:0007669"/>
    <property type="project" value="InterPro"/>
</dbReference>
<reference evidence="7" key="2">
    <citation type="submission" date="2021-01" db="EMBL/GenBank/DDBJ databases">
        <authorList>
            <person name="Mieszkin S."/>
            <person name="Pouder E."/>
            <person name="Alain K."/>
        </authorList>
    </citation>
    <scope>NUCLEOTIDE SEQUENCE</scope>
    <source>
        <strain evidence="7">HW T2.11</strain>
    </source>
</reference>
<protein>
    <submittedName>
        <fullName evidence="7">PLP-dependent aminotransferase family protein</fullName>
    </submittedName>
</protein>
<dbReference type="InterPro" id="IPR015421">
    <property type="entry name" value="PyrdxlP-dep_Trfase_major"/>
</dbReference>
<evidence type="ECO:0000259" key="6">
    <source>
        <dbReference type="PROSITE" id="PS50949"/>
    </source>
</evidence>
<name>A0A964DZP6_9PROT</name>
<evidence type="ECO:0000256" key="3">
    <source>
        <dbReference type="ARBA" id="ARBA00023015"/>
    </source>
</evidence>
<dbReference type="SUPFAM" id="SSF46785">
    <property type="entry name" value="Winged helix' DNA-binding domain"/>
    <property type="match status" value="1"/>
</dbReference>
<dbReference type="InterPro" id="IPR036388">
    <property type="entry name" value="WH-like_DNA-bd_sf"/>
</dbReference>
<dbReference type="GO" id="GO:0008483">
    <property type="term" value="F:transaminase activity"/>
    <property type="evidence" value="ECO:0007669"/>
    <property type="project" value="UniProtKB-KW"/>
</dbReference>
<dbReference type="PANTHER" id="PTHR46577:SF2">
    <property type="entry name" value="TRANSCRIPTIONAL REGULATORY PROTEIN"/>
    <property type="match status" value="1"/>
</dbReference>
<gene>
    <name evidence="7" type="ORF">ASILVAE211_11810</name>
</gene>
<keyword evidence="7" id="KW-0032">Aminotransferase</keyword>
<dbReference type="RefSeq" id="WP_227321647.1">
    <property type="nucleotide sequence ID" value="NZ_JAESVB010000004.1"/>
</dbReference>
<dbReference type="CDD" id="cd00609">
    <property type="entry name" value="AAT_like"/>
    <property type="match status" value="1"/>
</dbReference>
<dbReference type="InterPro" id="IPR036390">
    <property type="entry name" value="WH_DNA-bd_sf"/>
</dbReference>
<feature type="domain" description="HTH gntR-type" evidence="6">
    <location>
        <begin position="1"/>
        <end position="62"/>
    </location>
</feature>
<dbReference type="PANTHER" id="PTHR46577">
    <property type="entry name" value="HTH-TYPE TRANSCRIPTIONAL REGULATORY PROTEIN GABR"/>
    <property type="match status" value="1"/>
</dbReference>
<dbReference type="SUPFAM" id="SSF53383">
    <property type="entry name" value="PLP-dependent transferases"/>
    <property type="match status" value="1"/>
</dbReference>
<keyword evidence="8" id="KW-1185">Reference proteome</keyword>
<dbReference type="SMART" id="SM00345">
    <property type="entry name" value="HTH_GNTR"/>
    <property type="match status" value="1"/>
</dbReference>
<evidence type="ECO:0000256" key="4">
    <source>
        <dbReference type="ARBA" id="ARBA00023125"/>
    </source>
</evidence>
<keyword evidence="2" id="KW-0663">Pyridoxal phosphate</keyword>
<dbReference type="GO" id="GO:0003677">
    <property type="term" value="F:DNA binding"/>
    <property type="evidence" value="ECO:0007669"/>
    <property type="project" value="UniProtKB-KW"/>
</dbReference>
<keyword evidence="3" id="KW-0805">Transcription regulation</keyword>
<dbReference type="PROSITE" id="PS50949">
    <property type="entry name" value="HTH_GNTR"/>
    <property type="match status" value="1"/>
</dbReference>
<dbReference type="AlphaFoldDB" id="A0A964DZP6"/>
<evidence type="ECO:0000256" key="2">
    <source>
        <dbReference type="ARBA" id="ARBA00022898"/>
    </source>
</evidence>
<dbReference type="InterPro" id="IPR015424">
    <property type="entry name" value="PyrdxlP-dep_Trfase"/>
</dbReference>
<comment type="similarity">
    <text evidence="1">In the C-terminal section; belongs to the class-I pyridoxal-phosphate-dependent aminotransferase family.</text>
</comment>
<evidence type="ECO:0000256" key="1">
    <source>
        <dbReference type="ARBA" id="ARBA00005384"/>
    </source>
</evidence>
<dbReference type="GO" id="GO:0030170">
    <property type="term" value="F:pyridoxal phosphate binding"/>
    <property type="evidence" value="ECO:0007669"/>
    <property type="project" value="InterPro"/>
</dbReference>
<dbReference type="Gene3D" id="3.40.640.10">
    <property type="entry name" value="Type I PLP-dependent aspartate aminotransferase-like (Major domain)"/>
    <property type="match status" value="1"/>
</dbReference>